<keyword evidence="6" id="KW-1185">Reference proteome</keyword>
<dbReference type="InterPro" id="IPR042229">
    <property type="entry name" value="Listeria/Bacterioides_rpt_sf"/>
</dbReference>
<dbReference type="PANTHER" id="PTHR45867:SF3">
    <property type="entry name" value="ACID PHOSPHATASE TYPE 7"/>
    <property type="match status" value="1"/>
</dbReference>
<dbReference type="Gene3D" id="2.60.40.4270">
    <property type="entry name" value="Listeria-Bacteroides repeat domain"/>
    <property type="match status" value="1"/>
</dbReference>
<evidence type="ECO:0000256" key="1">
    <source>
        <dbReference type="ARBA" id="ARBA00004196"/>
    </source>
</evidence>
<dbReference type="InterPro" id="IPR029052">
    <property type="entry name" value="Metallo-depent_PP-like"/>
</dbReference>
<dbReference type="Pfam" id="PF09479">
    <property type="entry name" value="Flg_new"/>
    <property type="match status" value="1"/>
</dbReference>
<evidence type="ECO:0000259" key="3">
    <source>
        <dbReference type="Pfam" id="PF18887"/>
    </source>
</evidence>
<dbReference type="GO" id="GO:0030313">
    <property type="term" value="C:cell envelope"/>
    <property type="evidence" value="ECO:0007669"/>
    <property type="project" value="UniProtKB-SubCell"/>
</dbReference>
<dbReference type="InterPro" id="IPR043772">
    <property type="entry name" value="MBG_3"/>
</dbReference>
<dbReference type="InterPro" id="IPR013378">
    <property type="entry name" value="InlB-like_B-rpt"/>
</dbReference>
<accession>A0A1Y6K4Q3</accession>
<feature type="domain" description="MBG" evidence="3">
    <location>
        <begin position="2059"/>
        <end position="2128"/>
    </location>
</feature>
<feature type="domain" description="MBG" evidence="3">
    <location>
        <begin position="2199"/>
        <end position="2268"/>
    </location>
</feature>
<dbReference type="Gene3D" id="3.60.21.10">
    <property type="match status" value="1"/>
</dbReference>
<feature type="domain" description="MBG" evidence="3">
    <location>
        <begin position="1988"/>
        <end position="2058"/>
    </location>
</feature>
<feature type="domain" description="Bacterial repeat" evidence="4">
    <location>
        <begin position="532"/>
        <end position="604"/>
    </location>
</feature>
<evidence type="ECO:0000313" key="6">
    <source>
        <dbReference type="Proteomes" id="UP000195514"/>
    </source>
</evidence>
<evidence type="ECO:0000259" key="2">
    <source>
        <dbReference type="Pfam" id="PF00149"/>
    </source>
</evidence>
<feature type="domain" description="MBG" evidence="3">
    <location>
        <begin position="2129"/>
        <end position="2198"/>
    </location>
</feature>
<reference evidence="6" key="1">
    <citation type="submission" date="2017-05" db="EMBL/GenBank/DDBJ databases">
        <authorList>
            <person name="Kirkegaard R."/>
            <person name="Mcilroy J S."/>
        </authorList>
    </citation>
    <scope>NUCLEOTIDE SEQUENCE [LARGE SCALE GENOMIC DNA]</scope>
</reference>
<dbReference type="Pfam" id="PF00149">
    <property type="entry name" value="Metallophos"/>
    <property type="match status" value="1"/>
</dbReference>
<gene>
    <name evidence="5" type="ORF">CFX1CAM_1637</name>
</gene>
<protein>
    <submittedName>
        <fullName evidence="5">Uncharacterized protein</fullName>
    </submittedName>
</protein>
<proteinExistence type="predicted"/>
<dbReference type="NCBIfam" id="TIGR02543">
    <property type="entry name" value="List_Bact_rpt"/>
    <property type="match status" value="1"/>
</dbReference>
<dbReference type="InterPro" id="IPR004843">
    <property type="entry name" value="Calcineurin-like_PHP"/>
</dbReference>
<dbReference type="GO" id="GO:0016787">
    <property type="term" value="F:hydrolase activity"/>
    <property type="evidence" value="ECO:0007669"/>
    <property type="project" value="InterPro"/>
</dbReference>
<feature type="domain" description="Calcineurin-like phosphoesterase" evidence="2">
    <location>
        <begin position="55"/>
        <end position="240"/>
    </location>
</feature>
<dbReference type="NCBIfam" id="NF033679">
    <property type="entry name" value="DNRLRE_dom"/>
    <property type="match status" value="1"/>
</dbReference>
<organism evidence="5 6">
    <name type="scientific">Candidatus Brevifilum fermentans</name>
    <dbReference type="NCBI Taxonomy" id="1986204"/>
    <lineage>
        <taxon>Bacteria</taxon>
        <taxon>Bacillati</taxon>
        <taxon>Chloroflexota</taxon>
        <taxon>Anaerolineae</taxon>
        <taxon>Anaerolineales</taxon>
        <taxon>Anaerolineaceae</taxon>
        <taxon>Candidatus Brevifilum</taxon>
    </lineage>
</organism>
<comment type="subcellular location">
    <subcellularLocation>
        <location evidence="1">Cell envelope</location>
    </subcellularLocation>
</comment>
<dbReference type="PANTHER" id="PTHR45867">
    <property type="entry name" value="PURPLE ACID PHOSPHATASE"/>
    <property type="match status" value="1"/>
</dbReference>
<sequence length="2530" mass="267017">MKRQMIKKRTHTSARLFQAVFAFVFIFSLLGVQPAAPVMAEHLEAPSAQGGAQTKVALITDFGVNISDSLKSNVAGLITAWAPDAVVTAGDNYHDRSPSCGSYAECVAGYNGHTSGYTDFVGQEKFFPAYGNHDAMHASAYTTYFSYLPSNPDSSHRYYDVKVGNIHFWFLNGNENLTATGNPQAAWLSANAPDTSAAWNVVIVHQPPYGTGTYGDISSSQLPYHEYGIDFVVGGHNHHYERLEKEGVVYYIAGFAGNCDHHSCGTRTTTATSKFCSNEGGYMQLIATNTQIDINYINQSGTQLDTFTKTREAPSAYAWEAFNDCVEAGPSGTTNPDNTTTIKCFQNGSGTLKNFATGSNLDISATVATSGSVDSQTSSTLWGELPNQGTDAANLFNGKASIYGGVRLYSNKQSKVDLTISGLDPEKTYTFATTANRGVEDNANRKTGFTLSDVESAVNRSSSGTEIDGLYTKFSTGYNTVNGYVARWENISPGSDGDFVVTFTNQSDGTETTSYGPAVFYLAEEIGDAETYTLTVTDDGNGSVELSPPGGVYYKNQTVTLTPKPNPGFAFSHWSGDDAGDIVYSAGKYTIVMDDDKSVKANFEVSLCTTVSLVTTGDTYLRQGYPKRNYGGTTTISMSDHTSTAQGALFKWDLSEISTDVIVESASLSFYVTDASKTAFNLYNLKREWVEGTSNDAESTTSANWNTYDGKNNWGTGGAANTTSDRDEINLWDATGGTGGTFSQSGDVTIPLNAEGIAVVQGWVDKSLSNYGFTVQNYTTTAKDYWIVASKENTSSYTKPTLNITYCMPSTDPTIITSVSALEPFHTQPGIPSEAQTYTVAGVNLENKLIITAPEGFVLSIDGTTYNSELELTPSGEGAINETVYVRLTGANEGVFSGNITHTSIGAAQKDVAVSGSISSEICVTSRISLKSDDVEERMNTGSTNGDVDLDGDTSTKALQMYRAYGGSTTDLNWWGLRFQNVDVPEGATITSADITFRAIANSGATASGMTLWGQADDNPATFTTAKYNVSSRAKTTASVAWSVPQWTNGEDYVTPDLADVIQEIVDRPGWAAKNAIAILGQTTVSQNRSATSFDSSNGATLAPQLEVCYTMVDPRNINKAVDKDEAGIGETLTYTISDISYAKNDLLTNVTVTDAIPDGTNYVTDSASPAATLGSGVLTWSLGSNTAGVPGEVIEGSGQSGVIVEGAPTTAATTTNSTSLTFNHATGPGSNRLLVVGIASSGNTAVSSVKFDGVSLTSAGTNVYSTVRRGSVYYLIDPPASKTAQVEITMAGSVGISAGAINFANVEDVKTAATQNAWEEDPSITVTTDPDDLVLGFLSLGNYDVTDDQAQTRYWLKDTAGGTFIRGVGSIKLATSTSTTLKWTAAKTAYATIALPIEPAAGGSTRTTTLKAANSLVSAGDTVTVEAVFTNTQADTAVAAGTLKYVLTGDILPEKVACTPVGATSGNISAGGALTVTYECTVDTDKIGSIAFKLDAKSEDNQYPEGLSNSVLIVPELSFQVTVDASAEDEIENIAYLNSTNFEPFASEPAVTAVTEAENTPITSAALTITAPEAGATPAGTATLVTDPDEAASVKSVSWDPSDIPFGYDMAYTVTVVLEVKAGFEFTGATTAKVNDEAATIASWSAGTLTATYTFPKTAAEMHTVTFDANGGSGTMEAQEANIPTALKKNAFERTGYTFAGWNTKADGTGTAYADEATYDFTADLTLYAQWTANAYTLAINISGNGSVTKDPDKETYSYGDEVELTAIPDDGYSFLGWGGDLDGDTNPVTLTMDENKVVEASFSSETAPPLPSNFYGKILYVEGDGVPEVDDLVQAYLDNMDEPICSTKITTDASQLVYAINVKAYPNGTLPTKVTFKIDGRVVAIANWNTGTSVLLDFHPPKADTGGPYVALLDDESIDLLGSVTDRGNDVESYVWALDGDGVFDDAPGNLQPTFAFDATGAYPISLMSVDEQGGQGFGDSLVFVITVDGLSQVYDGSPKSVSVSELTGYDIVVLYNGSTTPPTDAGSYPVTIQIKKDNVTLATYDAGNMVIGKASAQVTLGNLTHTYDGTAKAATASTVPAGLKVIMTYNPEDPVNAGSYAVTATIDEDNYVGTTSGTLVIAKATATITLANLTHTYDGTTKAATASTVPAGLKVNMTYNPENPVYAGSYAVTATIDEDNYEGTTSGTLVIAKATATITLANLTHTYDGTTKAATASTVPAGLKVNMTYNPEDPVNAGSYAVTATIDDINYEGTASGTLIISKATPTIITNPTASPITEGQSLADSTLSGGVASVPGSFAWKDGTIVPALADSGTTLYKVVFTPTDTDNYNTVEIEITIIVNPISFTHEIDLVAGWNLVSFNIHPSNTNIEAVLASIDGKYTLVYAWDATGGHSGSGHWMRYAAGVIYGNSLETLDETQGFWIFMTEAATLEVTGTAPDMTEISLKTTVGGWNLVGYPSSLKPTPPTLMGEINYKLIMTYIASDTADPWKLYDPAAPGYANDLVEMLPGYGYWIFVNVADILEVPFN</sequence>
<dbReference type="NCBIfam" id="TIGR01451">
    <property type="entry name" value="B_ant_repeat"/>
    <property type="match status" value="1"/>
</dbReference>
<dbReference type="Pfam" id="PF18887">
    <property type="entry name" value="MBG_3"/>
    <property type="match status" value="4"/>
</dbReference>
<dbReference type="InterPro" id="IPR044060">
    <property type="entry name" value="Bacterial_rp_domain"/>
</dbReference>
<dbReference type="KEGG" id="abat:CFX1CAM_1637"/>
<dbReference type="EMBL" id="LT859958">
    <property type="protein sequence ID" value="SMX54702.1"/>
    <property type="molecule type" value="Genomic_DNA"/>
</dbReference>
<feature type="domain" description="Bacterial repeat" evidence="4">
    <location>
        <begin position="1737"/>
        <end position="1806"/>
    </location>
</feature>
<dbReference type="Proteomes" id="UP000195514">
    <property type="component" value="Chromosome I"/>
</dbReference>
<name>A0A1Y6K4Q3_9CHLR</name>
<evidence type="ECO:0000259" key="4">
    <source>
        <dbReference type="Pfam" id="PF18998"/>
    </source>
</evidence>
<dbReference type="OrthoDB" id="134663at2"/>
<dbReference type="Pfam" id="PF18998">
    <property type="entry name" value="Flg_new_2"/>
    <property type="match status" value="2"/>
</dbReference>
<dbReference type="InterPro" id="IPR047589">
    <property type="entry name" value="DUF11_rpt"/>
</dbReference>
<dbReference type="SUPFAM" id="SSF56300">
    <property type="entry name" value="Metallo-dependent phosphatases"/>
    <property type="match status" value="1"/>
</dbReference>
<dbReference type="RefSeq" id="WP_087862529.1">
    <property type="nucleotide sequence ID" value="NZ_LT859958.1"/>
</dbReference>
<evidence type="ECO:0000313" key="5">
    <source>
        <dbReference type="EMBL" id="SMX54702.1"/>
    </source>
</evidence>